<dbReference type="PANTHER" id="PTHR43656">
    <property type="entry name" value="BINDING OXIDOREDUCTASE, PUTATIVE (AFU_ORTHOLOGUE AFUA_2G08260)-RELATED"/>
    <property type="match status" value="1"/>
</dbReference>
<organism evidence="6 7">
    <name type="scientific">Dendryphion nanum</name>
    <dbReference type="NCBI Taxonomy" id="256645"/>
    <lineage>
        <taxon>Eukaryota</taxon>
        <taxon>Fungi</taxon>
        <taxon>Dikarya</taxon>
        <taxon>Ascomycota</taxon>
        <taxon>Pezizomycotina</taxon>
        <taxon>Dothideomycetes</taxon>
        <taxon>Pleosporomycetidae</taxon>
        <taxon>Pleosporales</taxon>
        <taxon>Torulaceae</taxon>
        <taxon>Dendryphion</taxon>
    </lineage>
</organism>
<dbReference type="GO" id="GO:0010181">
    <property type="term" value="F:FMN binding"/>
    <property type="evidence" value="ECO:0007669"/>
    <property type="project" value="InterPro"/>
</dbReference>
<dbReference type="OrthoDB" id="1663137at2759"/>
<dbReference type="Pfam" id="PF00724">
    <property type="entry name" value="Oxidored_FMN"/>
    <property type="match status" value="1"/>
</dbReference>
<evidence type="ECO:0000259" key="5">
    <source>
        <dbReference type="Pfam" id="PF00724"/>
    </source>
</evidence>
<reference evidence="6" key="1">
    <citation type="journal article" date="2021" name="Nat. Commun.">
        <title>Genetic determinants of endophytism in the Arabidopsis root mycobiome.</title>
        <authorList>
            <person name="Mesny F."/>
            <person name="Miyauchi S."/>
            <person name="Thiergart T."/>
            <person name="Pickel B."/>
            <person name="Atanasova L."/>
            <person name="Karlsson M."/>
            <person name="Huettel B."/>
            <person name="Barry K.W."/>
            <person name="Haridas S."/>
            <person name="Chen C."/>
            <person name="Bauer D."/>
            <person name="Andreopoulos W."/>
            <person name="Pangilinan J."/>
            <person name="LaButti K."/>
            <person name="Riley R."/>
            <person name="Lipzen A."/>
            <person name="Clum A."/>
            <person name="Drula E."/>
            <person name="Henrissat B."/>
            <person name="Kohler A."/>
            <person name="Grigoriev I.V."/>
            <person name="Martin F.M."/>
            <person name="Hacquard S."/>
        </authorList>
    </citation>
    <scope>NUCLEOTIDE SEQUENCE</scope>
    <source>
        <strain evidence="6">MPI-CAGE-CH-0243</strain>
    </source>
</reference>
<keyword evidence="2" id="KW-0285">Flavoprotein</keyword>
<protein>
    <submittedName>
        <fullName evidence="6">NADH:flavin oxidoreductase/NADH oxidase-like protein</fullName>
    </submittedName>
</protein>
<dbReference type="PANTHER" id="PTHR43656:SF2">
    <property type="entry name" value="BINDING OXIDOREDUCTASE, PUTATIVE (AFU_ORTHOLOGUE AFUA_2G08260)-RELATED"/>
    <property type="match status" value="1"/>
</dbReference>
<evidence type="ECO:0000256" key="1">
    <source>
        <dbReference type="ARBA" id="ARBA00005979"/>
    </source>
</evidence>
<dbReference type="Proteomes" id="UP000700596">
    <property type="component" value="Unassembled WGS sequence"/>
</dbReference>
<proteinExistence type="inferred from homology"/>
<evidence type="ECO:0000256" key="4">
    <source>
        <dbReference type="ARBA" id="ARBA00023002"/>
    </source>
</evidence>
<dbReference type="SUPFAM" id="SSF51395">
    <property type="entry name" value="FMN-linked oxidoreductases"/>
    <property type="match status" value="1"/>
</dbReference>
<evidence type="ECO:0000256" key="2">
    <source>
        <dbReference type="ARBA" id="ARBA00022630"/>
    </source>
</evidence>
<evidence type="ECO:0000256" key="3">
    <source>
        <dbReference type="ARBA" id="ARBA00022643"/>
    </source>
</evidence>
<dbReference type="EMBL" id="JAGMWT010000008">
    <property type="protein sequence ID" value="KAH7123538.1"/>
    <property type="molecule type" value="Genomic_DNA"/>
</dbReference>
<keyword evidence="4" id="KW-0560">Oxidoreductase</keyword>
<comment type="similarity">
    <text evidence="1">Belongs to the NADH:flavin oxidoreductase/NADH oxidase family.</text>
</comment>
<sequence>MVSILSSPIELPSGLVLPNRLVKAAMAEGMATDSDPTDKHISAYTTWGSGGWGSIMTGNVEVSPVYRESNDTVLAKPSPSPTTLSAWKSWSHATQREGSPGIVQLVHPGRQSPPKAGDRPFSAPAIAPSAIPLNIGDGLLERVLAKVVFGTPRAMTVAEIKEVTEQFAYAAKMSYEAGFKAVELHAAHGYLLSTFLSPKFNTRTDDYGGSAAKRARIVVETIRAVRKVVPASFAVGLKLNSADVAGAENMEESLEQVGLIAAEQIDFLEISGGTYENPTMSTGNVKSKRTKDREAFFLDYAQAVRERHPNLILMVTGGFRSREGMENALKSGACDLIGVARPAAIWPHWPKETLLNEKVKDEEAIQSLDPVRPHWLLRMIPLRLINIGADSLYYAKQIGVIARGGIPVPPPKY</sequence>
<dbReference type="InterPro" id="IPR001155">
    <property type="entry name" value="OxRdtase_FMN_N"/>
</dbReference>
<dbReference type="Gene3D" id="3.20.20.70">
    <property type="entry name" value="Aldolase class I"/>
    <property type="match status" value="1"/>
</dbReference>
<comment type="caution">
    <text evidence="6">The sequence shown here is derived from an EMBL/GenBank/DDBJ whole genome shotgun (WGS) entry which is preliminary data.</text>
</comment>
<name>A0A9P9DQH4_9PLEO</name>
<keyword evidence="7" id="KW-1185">Reference proteome</keyword>
<keyword evidence="3" id="KW-0288">FMN</keyword>
<evidence type="ECO:0000313" key="6">
    <source>
        <dbReference type="EMBL" id="KAH7123538.1"/>
    </source>
</evidence>
<dbReference type="AlphaFoldDB" id="A0A9P9DQH4"/>
<feature type="domain" description="NADH:flavin oxidoreductase/NADH oxidase N-terminal" evidence="5">
    <location>
        <begin position="7"/>
        <end position="351"/>
    </location>
</feature>
<accession>A0A9P9DQH4</accession>
<evidence type="ECO:0000313" key="7">
    <source>
        <dbReference type="Proteomes" id="UP000700596"/>
    </source>
</evidence>
<dbReference type="InterPro" id="IPR013785">
    <property type="entry name" value="Aldolase_TIM"/>
</dbReference>
<gene>
    <name evidence="6" type="ORF">B0J11DRAFT_314170</name>
</gene>
<dbReference type="InterPro" id="IPR051799">
    <property type="entry name" value="NADH_flavin_oxidoreductase"/>
</dbReference>
<dbReference type="GO" id="GO:0016491">
    <property type="term" value="F:oxidoreductase activity"/>
    <property type="evidence" value="ECO:0007669"/>
    <property type="project" value="UniProtKB-KW"/>
</dbReference>